<evidence type="ECO:0000256" key="2">
    <source>
        <dbReference type="ARBA" id="ARBA00022676"/>
    </source>
</evidence>
<comment type="subcellular location">
    <subcellularLocation>
        <location evidence="1">Membrane</location>
        <topology evidence="1">Single-pass type II membrane protein</topology>
    </subcellularLocation>
</comment>
<dbReference type="GO" id="GO:0016020">
    <property type="term" value="C:membrane"/>
    <property type="evidence" value="ECO:0007669"/>
    <property type="project" value="UniProtKB-SubCell"/>
</dbReference>
<dbReference type="PIR" id="F89364">
    <property type="entry name" value="F89364"/>
</dbReference>
<dbReference type="KEGG" id="cel:CELE_F26D2.3"/>
<dbReference type="InterPro" id="IPR003406">
    <property type="entry name" value="Glyco_trans_14"/>
</dbReference>
<evidence type="ECO:0000313" key="9">
    <source>
        <dbReference type="WormBase" id="F26D2.3a"/>
    </source>
</evidence>
<dbReference type="ExpressionAtlas" id="Q9U3H9">
    <property type="expression patterns" value="baseline and differential"/>
</dbReference>
<evidence type="ECO:0000313" key="8">
    <source>
        <dbReference type="Proteomes" id="UP000001940"/>
    </source>
</evidence>
<protein>
    <submittedName>
        <fullName evidence="7">Core-2/I-Branching enzyme</fullName>
    </submittedName>
</protein>
<evidence type="ECO:0000313" key="7">
    <source>
        <dbReference type="EMBL" id="CAB04185.3"/>
    </source>
</evidence>
<reference evidence="7 8" key="1">
    <citation type="journal article" date="1998" name="Science">
        <title>Genome sequence of the nematode C. elegans: a platform for investigating biology.</title>
        <authorList>
            <consortium name="The C. elegans sequencing consortium"/>
            <person name="Sulson J.E."/>
            <person name="Waterston R."/>
        </authorList>
    </citation>
    <scope>NUCLEOTIDE SEQUENCE [LARGE SCALE GENOMIC DNA]</scope>
    <source>
        <strain evidence="7 8">Bristol N2</strain>
    </source>
</reference>
<dbReference type="OrthoDB" id="2019572at2759"/>
<dbReference type="HOGENOM" id="CLU_032341_2_0_1"/>
<dbReference type="PANTHER" id="PTHR46671">
    <property type="entry name" value="PROTEIN CBG11221"/>
    <property type="match status" value="1"/>
</dbReference>
<organism evidence="7 8">
    <name type="scientific">Caenorhabditis elegans</name>
    <dbReference type="NCBI Taxonomy" id="6239"/>
    <lineage>
        <taxon>Eukaryota</taxon>
        <taxon>Metazoa</taxon>
        <taxon>Ecdysozoa</taxon>
        <taxon>Nematoda</taxon>
        <taxon>Chromadorea</taxon>
        <taxon>Rhabditida</taxon>
        <taxon>Rhabditina</taxon>
        <taxon>Rhabditomorpha</taxon>
        <taxon>Rhabditoidea</taxon>
        <taxon>Rhabditidae</taxon>
        <taxon>Peloderinae</taxon>
        <taxon>Caenorhabditis</taxon>
    </lineage>
</organism>
<dbReference type="CTD" id="180103"/>
<dbReference type="PANTHER" id="PTHR46671:SF1">
    <property type="entry name" value="CORE-2_I-BRANCHING ENZYME-RELATED"/>
    <property type="match status" value="1"/>
</dbReference>
<gene>
    <name evidence="7" type="ORF">CELE_F26D2.3</name>
    <name evidence="7 9" type="ORF">F26D2.3</name>
</gene>
<dbReference type="GO" id="GO:0016757">
    <property type="term" value="F:glycosyltransferase activity"/>
    <property type="evidence" value="ECO:0007669"/>
    <property type="project" value="UniProtKB-KW"/>
</dbReference>
<evidence type="ECO:0000256" key="1">
    <source>
        <dbReference type="ARBA" id="ARBA00004606"/>
    </source>
</evidence>
<dbReference type="AGR" id="WB:WBGene00009148"/>
<dbReference type="WormBase" id="F26D2.3a">
    <property type="protein sequence ID" value="CE36137"/>
    <property type="gene ID" value="WBGene00009148"/>
</dbReference>
<dbReference type="FunCoup" id="Q9U3H9">
    <property type="interactions" value="40"/>
</dbReference>
<evidence type="ECO:0000256" key="6">
    <source>
        <dbReference type="SAM" id="Phobius"/>
    </source>
</evidence>
<keyword evidence="4 6" id="KW-0472">Membrane</keyword>
<dbReference type="Pfam" id="PF02485">
    <property type="entry name" value="Branch"/>
    <property type="match status" value="1"/>
</dbReference>
<evidence type="ECO:0000256" key="5">
    <source>
        <dbReference type="ARBA" id="ARBA00023180"/>
    </source>
</evidence>
<dbReference type="PaxDb" id="6239-F26D2.3a"/>
<accession>Q9U3H9</accession>
<dbReference type="SMR" id="Q9U3H9"/>
<keyword evidence="8" id="KW-1185">Reference proteome</keyword>
<dbReference type="Proteomes" id="UP000001940">
    <property type="component" value="Chromosome V"/>
</dbReference>
<dbReference type="AlphaFoldDB" id="Q9U3H9"/>
<evidence type="ECO:0000256" key="3">
    <source>
        <dbReference type="ARBA" id="ARBA00022679"/>
    </source>
</evidence>
<dbReference type="OMA" id="AFVYEKM"/>
<dbReference type="PhylomeDB" id="Q9U3H9"/>
<feature type="transmembrane region" description="Helical" evidence="6">
    <location>
        <begin position="7"/>
        <end position="25"/>
    </location>
</feature>
<dbReference type="GeneID" id="180103"/>
<dbReference type="RefSeq" id="NP_001023854.1">
    <property type="nucleotide sequence ID" value="NM_001028683.1"/>
</dbReference>
<proteinExistence type="predicted"/>
<dbReference type="InParanoid" id="Q9U3H9"/>
<name>Q9U3H9_CAEEL</name>
<dbReference type="EMBL" id="BX284605">
    <property type="protein sequence ID" value="CAB04185.3"/>
    <property type="molecule type" value="Genomic_DNA"/>
</dbReference>
<dbReference type="eggNOG" id="KOG0799">
    <property type="taxonomic scope" value="Eukaryota"/>
</dbReference>
<dbReference type="Bgee" id="WBGene00009148">
    <property type="expression patterns" value="Expressed in adult organism and 1 other cell type or tissue"/>
</dbReference>
<evidence type="ECO:0000256" key="4">
    <source>
        <dbReference type="ARBA" id="ARBA00023136"/>
    </source>
</evidence>
<dbReference type="UCSC" id="F26D2.3a">
    <property type="organism name" value="c. elegans"/>
</dbReference>
<keyword evidence="5" id="KW-0325">Glycoprotein</keyword>
<keyword evidence="2" id="KW-0328">Glycosyltransferase</keyword>
<keyword evidence="6" id="KW-1133">Transmembrane helix</keyword>
<sequence length="476" mass="55618">MSQQRQLPYSVILLILGFTFIIYLVSPTTLLNLFYGEFDPYLSADRKVVVYEKMIEALRNMDKYCKDRRFYCKRPETRHVDCRRVLRGDKAYLQSLTGINRIPLIENPFLNLTCSAIKNRIIPKSSQFKLLMLNGTAFARIVFADYEFIEKQVQASYHPQNFFCFAVDANSSAEFQKRMKALERCLPNVFVLPVTESYDSKGHNINLAHYNCMKRLEASRGWGYLMLLQNHDVITKSVYELDRIFDLLAGANDVFMSKEIPGRRNKHSKWDLKSLRLFRNESRNSDYELEISSGFVQASLSRAVVEWLVNEVDVSILLQQFPEYGADEQFISTFQSNQDFKMPGHFTNECFHNDTSVSFISRFSRWVPINLERSSNCASGTVRHDICIFGIEDFLAVSKYPTLSFNKMLPAFDFSIIECTAELLHNRTYLGQRDYNLEDDIYKNLVSVQYHENHKKSDYKLNCTSNFKPWNYLDYL</sequence>
<keyword evidence="6" id="KW-0812">Transmembrane</keyword>
<keyword evidence="3" id="KW-0808">Transferase</keyword>
<dbReference type="CAZy" id="GT14">
    <property type="family name" value="Glycosyltransferase Family 14"/>
</dbReference>
<dbReference type="PIR" id="T21408">
    <property type="entry name" value="T21408"/>
</dbReference>